<feature type="domain" description="CYTH" evidence="2">
    <location>
        <begin position="1"/>
        <end position="149"/>
    </location>
</feature>
<organism evidence="3 4">
    <name type="scientific">Pseudotamlana carrageenivorans</name>
    <dbReference type="NCBI Taxonomy" id="2069432"/>
    <lineage>
        <taxon>Bacteria</taxon>
        <taxon>Pseudomonadati</taxon>
        <taxon>Bacteroidota</taxon>
        <taxon>Flavobacteriia</taxon>
        <taxon>Flavobacteriales</taxon>
        <taxon>Flavobacteriaceae</taxon>
        <taxon>Pseudotamlana</taxon>
    </lineage>
</organism>
<name>A0A2I7SHI6_9FLAO</name>
<dbReference type="KEGG" id="taj:C1A40_07685"/>
<reference evidence="4" key="1">
    <citation type="submission" date="2018-01" db="EMBL/GenBank/DDBJ databases">
        <title>Complete genome of Tamlana sp. UJ94.</title>
        <authorList>
            <person name="Jung J."/>
            <person name="Chung D."/>
            <person name="Bae S.S."/>
            <person name="Baek K."/>
        </authorList>
    </citation>
    <scope>NUCLEOTIDE SEQUENCE [LARGE SCALE GENOMIC DNA]</scope>
    <source>
        <strain evidence="4">UJ94</strain>
    </source>
</reference>
<dbReference type="EMBL" id="CP025938">
    <property type="protein sequence ID" value="AUS05365.1"/>
    <property type="molecule type" value="Genomic_DNA"/>
</dbReference>
<dbReference type="InterPro" id="IPR012042">
    <property type="entry name" value="NeuTTM/CthTTM-like"/>
</dbReference>
<dbReference type="PANTHER" id="PTHR40114">
    <property type="entry name" value="SLR0698 PROTEIN"/>
    <property type="match status" value="1"/>
</dbReference>
<evidence type="ECO:0000313" key="3">
    <source>
        <dbReference type="EMBL" id="AUS05365.1"/>
    </source>
</evidence>
<dbReference type="PIRSF" id="PIRSF016487">
    <property type="entry name" value="CYTH_UCP016487"/>
    <property type="match status" value="1"/>
</dbReference>
<dbReference type="PANTHER" id="PTHR40114:SF1">
    <property type="entry name" value="SLR0698 PROTEIN"/>
    <property type="match status" value="1"/>
</dbReference>
<dbReference type="RefSeq" id="WP_102995404.1">
    <property type="nucleotide sequence ID" value="NZ_CP025938.1"/>
</dbReference>
<evidence type="ECO:0000259" key="2">
    <source>
        <dbReference type="PROSITE" id="PS51707"/>
    </source>
</evidence>
<evidence type="ECO:0000313" key="4">
    <source>
        <dbReference type="Proteomes" id="UP000236592"/>
    </source>
</evidence>
<dbReference type="OrthoDB" id="9805588at2"/>
<dbReference type="Gene3D" id="2.40.320.10">
    <property type="entry name" value="Hypothetical Protein Pfu-838710-001"/>
    <property type="match status" value="1"/>
</dbReference>
<protein>
    <submittedName>
        <fullName evidence="3">Adenylate cyclase</fullName>
    </submittedName>
</protein>
<dbReference type="Proteomes" id="UP000236592">
    <property type="component" value="Chromosome"/>
</dbReference>
<dbReference type="InterPro" id="IPR033469">
    <property type="entry name" value="CYTH-like_dom_sf"/>
</dbReference>
<dbReference type="CDD" id="cd07891">
    <property type="entry name" value="CYTH-like_CthTTM-like_1"/>
    <property type="match status" value="1"/>
</dbReference>
<dbReference type="SMART" id="SM01118">
    <property type="entry name" value="CYTH"/>
    <property type="match status" value="1"/>
</dbReference>
<gene>
    <name evidence="3" type="ORF">C1A40_07685</name>
</gene>
<keyword evidence="4" id="KW-1185">Reference proteome</keyword>
<proteinExistence type="predicted"/>
<dbReference type="SUPFAM" id="SSF55154">
    <property type="entry name" value="CYTH-like phosphatases"/>
    <property type="match status" value="1"/>
</dbReference>
<dbReference type="AlphaFoldDB" id="A0A2I7SHI6"/>
<sequence length="157" mass="18174">MIEIERKFLVHSETFKKEAFKQTRICQGYLNSHKDRAVRIRIKGDEGYITVKGASSKSGLSRFEWEKQISLDEAEALLNLCEEAIIDKVRYEVQVGKHVFEVDEFFGDNTGLVLAEVELTTESETFIKPEWLAEEVTGDVKYYNSQLSKNPFKLWKS</sequence>
<dbReference type="Pfam" id="PF01928">
    <property type="entry name" value="CYTH"/>
    <property type="match status" value="1"/>
</dbReference>
<evidence type="ECO:0000256" key="1">
    <source>
        <dbReference type="PIRSR" id="PIRSR016487-1"/>
    </source>
</evidence>
<dbReference type="PROSITE" id="PS51707">
    <property type="entry name" value="CYTH"/>
    <property type="match status" value="1"/>
</dbReference>
<dbReference type="InterPro" id="IPR023577">
    <property type="entry name" value="CYTH_domain"/>
</dbReference>
<feature type="active site" description="Proton acceptor" evidence="1">
    <location>
        <position position="29"/>
    </location>
</feature>
<accession>A0A2I7SHI6</accession>